<dbReference type="AlphaFoldDB" id="A0A0D2J5N5"/>
<comment type="caution">
    <text evidence="1">The sequence shown here is derived from an EMBL/GenBank/DDBJ whole genome shotgun (WGS) entry which is preliminary data.</text>
</comment>
<dbReference type="RefSeq" id="WP_044349429.1">
    <property type="nucleotide sequence ID" value="NZ_AZAC01000016.1"/>
</dbReference>
<evidence type="ECO:0000313" key="2">
    <source>
        <dbReference type="Proteomes" id="UP000032233"/>
    </source>
</evidence>
<reference evidence="1 2" key="1">
    <citation type="submission" date="2013-11" db="EMBL/GenBank/DDBJ databases">
        <title>Metagenomic analysis of a methanogenic consortium involved in long chain n-alkane degradation.</title>
        <authorList>
            <person name="Davidova I.A."/>
            <person name="Callaghan A.V."/>
            <person name="Wawrik B."/>
            <person name="Pruitt S."/>
            <person name="Marks C."/>
            <person name="Duncan K.E."/>
            <person name="Suflita J.M."/>
        </authorList>
    </citation>
    <scope>NUCLEOTIDE SEQUENCE [LARGE SCALE GENOMIC DNA]</scope>
    <source>
        <strain evidence="1 2">SPR</strain>
    </source>
</reference>
<keyword evidence="2" id="KW-1185">Reference proteome</keyword>
<dbReference type="EMBL" id="AZAC01000016">
    <property type="protein sequence ID" value="KIX13429.1"/>
    <property type="molecule type" value="Genomic_DNA"/>
</dbReference>
<evidence type="ECO:0000313" key="1">
    <source>
        <dbReference type="EMBL" id="KIX13429.1"/>
    </source>
</evidence>
<protein>
    <submittedName>
        <fullName evidence="1">Uncharacterized protein</fullName>
    </submittedName>
</protein>
<proteinExistence type="predicted"/>
<gene>
    <name evidence="1" type="ORF">X474_14345</name>
</gene>
<dbReference type="InParanoid" id="A0A0D2J5N5"/>
<organism evidence="1 2">
    <name type="scientific">Dethiosulfatarculus sandiegensis</name>
    <dbReference type="NCBI Taxonomy" id="1429043"/>
    <lineage>
        <taxon>Bacteria</taxon>
        <taxon>Pseudomonadati</taxon>
        <taxon>Thermodesulfobacteriota</taxon>
        <taxon>Desulfarculia</taxon>
        <taxon>Desulfarculales</taxon>
        <taxon>Desulfarculaceae</taxon>
        <taxon>Dethiosulfatarculus</taxon>
    </lineage>
</organism>
<accession>A0A0D2J5N5</accession>
<dbReference type="Proteomes" id="UP000032233">
    <property type="component" value="Unassembled WGS sequence"/>
</dbReference>
<dbReference type="STRING" id="1429043.X474_14345"/>
<name>A0A0D2J5N5_9BACT</name>
<sequence>MKEVSKDQLFEIIHQEFLCRGVLGKALRLKQGDSLFSVRCDEDCFTVYQINQASHLPPGLPGCVTLRLSKDECFSLPCGRAPSTDDKHLDQARLWANQMLTLLDATFPRKG</sequence>